<dbReference type="PANTHER" id="PTHR12977">
    <property type="entry name" value="SUPPRESSOR OF VARIEGATION 4-20-RELATED"/>
    <property type="match status" value="1"/>
</dbReference>
<keyword evidence="8" id="KW-0539">Nucleus</keyword>
<evidence type="ECO:0000256" key="3">
    <source>
        <dbReference type="ARBA" id="ARBA00022454"/>
    </source>
</evidence>
<keyword evidence="10" id="KW-1185">Reference proteome</keyword>
<dbReference type="Gene3D" id="2.170.270.10">
    <property type="entry name" value="SET domain"/>
    <property type="match status" value="1"/>
</dbReference>
<evidence type="ECO:0000256" key="8">
    <source>
        <dbReference type="ARBA" id="ARBA00023242"/>
    </source>
</evidence>
<dbReference type="EMBL" id="CAXLJM020000011">
    <property type="protein sequence ID" value="CAL8076535.1"/>
    <property type="molecule type" value="Genomic_DNA"/>
</dbReference>
<dbReference type="SUPFAM" id="SSF82199">
    <property type="entry name" value="SET domain"/>
    <property type="match status" value="1"/>
</dbReference>
<evidence type="ECO:0000313" key="9">
    <source>
        <dbReference type="EMBL" id="CAL8076535.1"/>
    </source>
</evidence>
<protein>
    <submittedName>
        <fullName evidence="9">Uncharacterized protein</fullName>
    </submittedName>
</protein>
<organism evidence="9 10">
    <name type="scientific">Orchesella dallaii</name>
    <dbReference type="NCBI Taxonomy" id="48710"/>
    <lineage>
        <taxon>Eukaryota</taxon>
        <taxon>Metazoa</taxon>
        <taxon>Ecdysozoa</taxon>
        <taxon>Arthropoda</taxon>
        <taxon>Hexapoda</taxon>
        <taxon>Collembola</taxon>
        <taxon>Entomobryomorpha</taxon>
        <taxon>Entomobryoidea</taxon>
        <taxon>Orchesellidae</taxon>
        <taxon>Orchesellinae</taxon>
        <taxon>Orchesella</taxon>
    </lineage>
</organism>
<keyword evidence="7" id="KW-0156">Chromatin regulator</keyword>
<accession>A0ABP1PT60</accession>
<evidence type="ECO:0000256" key="2">
    <source>
        <dbReference type="ARBA" id="ARBA00004286"/>
    </source>
</evidence>
<dbReference type="InterPro" id="IPR041938">
    <property type="entry name" value="Hist-Lys_N-MTase_N"/>
</dbReference>
<sequence>MTKMKNCNIENIPEGDCDSAIITSSNFESKGVPTERTITSIISKAKELADNDDAASSLVFDPYLGFMTHKMNLKFRPGRKMKELRQIVERFIQHQNCKKTYNELMEGKHLAKFLSGKEANQQESLKEHIFRYLRVFYRDSGFKVESCSRYSLEGNLGAKIVATQKWSENQKIPLLVGCLADISKEEERTLLQPGQNDFSIMYSCKKKCAQLWLGPAHSLAVQYNKAAMEASALILV</sequence>
<evidence type="ECO:0000313" key="10">
    <source>
        <dbReference type="Proteomes" id="UP001642540"/>
    </source>
</evidence>
<dbReference type="Gene3D" id="1.10.10.1700">
    <property type="entry name" value="Histone-lysine N-methyltransferase"/>
    <property type="match status" value="1"/>
</dbReference>
<evidence type="ECO:0000256" key="4">
    <source>
        <dbReference type="ARBA" id="ARBA00022603"/>
    </source>
</evidence>
<keyword evidence="5" id="KW-0808">Transferase</keyword>
<evidence type="ECO:0000256" key="5">
    <source>
        <dbReference type="ARBA" id="ARBA00022679"/>
    </source>
</evidence>
<dbReference type="PANTHER" id="PTHR12977:SF4">
    <property type="entry name" value="HISTONE-LYSINE N-METHYLTRANSFERASE KMT5B"/>
    <property type="match status" value="1"/>
</dbReference>
<evidence type="ECO:0000256" key="1">
    <source>
        <dbReference type="ARBA" id="ARBA00004123"/>
    </source>
</evidence>
<gene>
    <name evidence="9" type="ORF">ODALV1_LOCUS3505</name>
</gene>
<keyword evidence="3" id="KW-0158">Chromosome</keyword>
<name>A0ABP1PT60_9HEXA</name>
<keyword evidence="4" id="KW-0489">Methyltransferase</keyword>
<keyword evidence="6" id="KW-0949">S-adenosyl-L-methionine</keyword>
<comment type="subcellular location">
    <subcellularLocation>
        <location evidence="2">Chromosome</location>
    </subcellularLocation>
    <subcellularLocation>
        <location evidence="1">Nucleus</location>
    </subcellularLocation>
</comment>
<dbReference type="InterPro" id="IPR046341">
    <property type="entry name" value="SET_dom_sf"/>
</dbReference>
<proteinExistence type="predicted"/>
<evidence type="ECO:0000256" key="6">
    <source>
        <dbReference type="ARBA" id="ARBA00022691"/>
    </source>
</evidence>
<reference evidence="9 10" key="1">
    <citation type="submission" date="2024-08" db="EMBL/GenBank/DDBJ databases">
        <authorList>
            <person name="Cucini C."/>
            <person name="Frati F."/>
        </authorList>
    </citation>
    <scope>NUCLEOTIDE SEQUENCE [LARGE SCALE GENOMIC DNA]</scope>
</reference>
<evidence type="ECO:0000256" key="7">
    <source>
        <dbReference type="ARBA" id="ARBA00022853"/>
    </source>
</evidence>
<dbReference type="InterPro" id="IPR039977">
    <property type="entry name" value="Suv4-20/Set9"/>
</dbReference>
<dbReference type="Proteomes" id="UP001642540">
    <property type="component" value="Unassembled WGS sequence"/>
</dbReference>
<comment type="caution">
    <text evidence="9">The sequence shown here is derived from an EMBL/GenBank/DDBJ whole genome shotgun (WGS) entry which is preliminary data.</text>
</comment>